<dbReference type="EMBL" id="JACWLN010000001">
    <property type="protein sequence ID" value="MBD1259756.1"/>
    <property type="molecule type" value="Genomic_DNA"/>
</dbReference>
<evidence type="ECO:0000256" key="4">
    <source>
        <dbReference type="ARBA" id="ARBA00022692"/>
    </source>
</evidence>
<dbReference type="Pfam" id="PF12704">
    <property type="entry name" value="MacB_PCD"/>
    <property type="match status" value="1"/>
</dbReference>
<dbReference type="AlphaFoldDB" id="A0A316E0N2"/>
<dbReference type="PANTHER" id="PTHR30489">
    <property type="entry name" value="LIPOPROTEIN-RELEASING SYSTEM TRANSMEMBRANE PROTEIN LOLE"/>
    <property type="match status" value="1"/>
</dbReference>
<gene>
    <name evidence="10" type="ORF">HZY62_04090</name>
    <name evidence="11" type="ORF">LX92_02431</name>
</gene>
<evidence type="ECO:0000256" key="3">
    <source>
        <dbReference type="ARBA" id="ARBA00022475"/>
    </source>
</evidence>
<comment type="subcellular location">
    <subcellularLocation>
        <location evidence="1">Cell membrane</location>
        <topology evidence="1">Multi-pass membrane protein</topology>
    </subcellularLocation>
</comment>
<evidence type="ECO:0000313" key="11">
    <source>
        <dbReference type="EMBL" id="PWK23102.1"/>
    </source>
</evidence>
<evidence type="ECO:0000313" key="12">
    <source>
        <dbReference type="Proteomes" id="UP000245667"/>
    </source>
</evidence>
<proteinExistence type="inferred from homology"/>
<evidence type="ECO:0000256" key="5">
    <source>
        <dbReference type="ARBA" id="ARBA00022989"/>
    </source>
</evidence>
<name>A0A316E0N2_9FLAO</name>
<reference evidence="11 12" key="1">
    <citation type="submission" date="2018-05" db="EMBL/GenBank/DDBJ databases">
        <title>Genomic Encyclopedia of Archaeal and Bacterial Type Strains, Phase II (KMG-II): from individual species to whole genera.</title>
        <authorList>
            <person name="Goeker M."/>
        </authorList>
    </citation>
    <scope>NUCLEOTIDE SEQUENCE [LARGE SCALE GENOMIC DNA]</scope>
    <source>
        <strain evidence="11 12">DSM 23514</strain>
    </source>
</reference>
<evidence type="ECO:0000256" key="1">
    <source>
        <dbReference type="ARBA" id="ARBA00004651"/>
    </source>
</evidence>
<evidence type="ECO:0000313" key="10">
    <source>
        <dbReference type="EMBL" id="MBD1259756.1"/>
    </source>
</evidence>
<feature type="transmembrane region" description="Helical" evidence="7">
    <location>
        <begin position="269"/>
        <end position="292"/>
    </location>
</feature>
<dbReference type="InterPro" id="IPR025857">
    <property type="entry name" value="MacB_PCD"/>
</dbReference>
<accession>A0A316E0N2</accession>
<feature type="domain" description="ABC3 transporter permease C-terminal" evidence="8">
    <location>
        <begin position="270"/>
        <end position="401"/>
    </location>
</feature>
<dbReference type="GO" id="GO:0098797">
    <property type="term" value="C:plasma membrane protein complex"/>
    <property type="evidence" value="ECO:0007669"/>
    <property type="project" value="TreeGrafter"/>
</dbReference>
<feature type="transmembrane region" description="Helical" evidence="7">
    <location>
        <begin position="373"/>
        <end position="391"/>
    </location>
</feature>
<keyword evidence="5 7" id="KW-1133">Transmembrane helix</keyword>
<dbReference type="RefSeq" id="WP_109650921.1">
    <property type="nucleotide sequence ID" value="NZ_JACWLN010000001.1"/>
</dbReference>
<reference evidence="10 13" key="2">
    <citation type="submission" date="2020-07" db="EMBL/GenBank/DDBJ databases">
        <title>The draft genome sequence of Maribacter polysiphoniae KCTC 22021.</title>
        <authorList>
            <person name="Mu L."/>
        </authorList>
    </citation>
    <scope>NUCLEOTIDE SEQUENCE [LARGE SCALE GENOMIC DNA]</scope>
    <source>
        <strain evidence="10 13">KCTC 22021</strain>
    </source>
</reference>
<keyword evidence="6 7" id="KW-0472">Membrane</keyword>
<feature type="transmembrane region" description="Helical" evidence="7">
    <location>
        <begin position="313"/>
        <end position="341"/>
    </location>
</feature>
<dbReference type="Proteomes" id="UP000245667">
    <property type="component" value="Unassembled WGS sequence"/>
</dbReference>
<keyword evidence="13" id="KW-1185">Reference proteome</keyword>
<dbReference type="OrthoDB" id="9784014at2"/>
<dbReference type="InterPro" id="IPR003838">
    <property type="entry name" value="ABC3_permease_C"/>
</dbReference>
<evidence type="ECO:0000259" key="8">
    <source>
        <dbReference type="Pfam" id="PF02687"/>
    </source>
</evidence>
<protein>
    <submittedName>
        <fullName evidence="10">ABC transporter permease</fullName>
    </submittedName>
    <submittedName>
        <fullName evidence="11">ABC-type lipoprotein release transport system permease subunit</fullName>
    </submittedName>
</protein>
<keyword evidence="11" id="KW-0449">Lipoprotein</keyword>
<dbReference type="Pfam" id="PF02687">
    <property type="entry name" value="FtsX"/>
    <property type="match status" value="1"/>
</dbReference>
<evidence type="ECO:0000259" key="9">
    <source>
        <dbReference type="Pfam" id="PF12704"/>
    </source>
</evidence>
<dbReference type="InterPro" id="IPR051447">
    <property type="entry name" value="Lipoprotein-release_system"/>
</dbReference>
<sequence>MMLLKLAWLNIWRNKRRTIITTTSVFFAVLLAVTTRSMTDGVYENMIHNIVGYSSGYLQIHQYGYWDEQSIDNTFEENGELNQKLLKNPKVKNIMPRLNTFALASYSEKTKGVLVLGIDPIKEKEVNNLDQKISKGTYLESENENAIVLGEGLAAQLKLSVNDSLVLLGQGYHASSAAAKFKVKGIIKLGSPDLNNNIVYIPLRQAQYMYGAENRLTAISILTDKNTNLEKLKVSLQGLLDSDRYEVMTWKEMIPEMDQFIEADSTGQYIIIGVLYFLISFGLFGTLLMMIFERKHELGILIAIGMKKHLLALILMLESIMIALIGCLTGVLGGMLVVTWFNKNPIHFTGELKEIYENYGIESIMYFSNSANIFVVQTLIVLILAIVLAFYPGYTVMKLKPIDAINS</sequence>
<organism evidence="11 12">
    <name type="scientific">Maribacter polysiphoniae</name>
    <dbReference type="NCBI Taxonomy" id="429344"/>
    <lineage>
        <taxon>Bacteria</taxon>
        <taxon>Pseudomonadati</taxon>
        <taxon>Bacteroidota</taxon>
        <taxon>Flavobacteriia</taxon>
        <taxon>Flavobacteriales</taxon>
        <taxon>Flavobacteriaceae</taxon>
        <taxon>Maribacter</taxon>
    </lineage>
</organism>
<dbReference type="Proteomes" id="UP000651837">
    <property type="component" value="Unassembled WGS sequence"/>
</dbReference>
<feature type="domain" description="MacB-like periplasmic core" evidence="9">
    <location>
        <begin position="18"/>
        <end position="236"/>
    </location>
</feature>
<comment type="similarity">
    <text evidence="2">Belongs to the ABC-4 integral membrane protein family. LolC/E subfamily.</text>
</comment>
<dbReference type="PANTHER" id="PTHR30489:SF0">
    <property type="entry name" value="LIPOPROTEIN-RELEASING SYSTEM TRANSMEMBRANE PROTEIN LOLE"/>
    <property type="match status" value="1"/>
</dbReference>
<evidence type="ECO:0000256" key="2">
    <source>
        <dbReference type="ARBA" id="ARBA00005236"/>
    </source>
</evidence>
<evidence type="ECO:0000256" key="6">
    <source>
        <dbReference type="ARBA" id="ARBA00023136"/>
    </source>
</evidence>
<evidence type="ECO:0000256" key="7">
    <source>
        <dbReference type="SAM" id="Phobius"/>
    </source>
</evidence>
<evidence type="ECO:0000313" key="13">
    <source>
        <dbReference type="Proteomes" id="UP000651837"/>
    </source>
</evidence>
<keyword evidence="4 7" id="KW-0812">Transmembrane</keyword>
<dbReference type="GO" id="GO:0044874">
    <property type="term" value="P:lipoprotein localization to outer membrane"/>
    <property type="evidence" value="ECO:0007669"/>
    <property type="project" value="TreeGrafter"/>
</dbReference>
<keyword evidence="3" id="KW-1003">Cell membrane</keyword>
<dbReference type="EMBL" id="QGGQ01000005">
    <property type="protein sequence ID" value="PWK23102.1"/>
    <property type="molecule type" value="Genomic_DNA"/>
</dbReference>
<comment type="caution">
    <text evidence="11">The sequence shown here is derived from an EMBL/GenBank/DDBJ whole genome shotgun (WGS) entry which is preliminary data.</text>
</comment>